<dbReference type="AlphaFoldDB" id="A0A4R8PTH9"/>
<evidence type="ECO:0000313" key="2">
    <source>
        <dbReference type="EMBL" id="TDZ29027.1"/>
    </source>
</evidence>
<name>A0A4R8PTH9_9PEZI</name>
<feature type="chain" id="PRO_5020375180" evidence="1">
    <location>
        <begin position="21"/>
        <end position="76"/>
    </location>
</feature>
<protein>
    <submittedName>
        <fullName evidence="2">Uncharacterized protein</fullName>
    </submittedName>
</protein>
<dbReference type="EMBL" id="QAPG01000328">
    <property type="protein sequence ID" value="TDZ29027.1"/>
    <property type="molecule type" value="Genomic_DNA"/>
</dbReference>
<keyword evidence="1" id="KW-0732">Signal</keyword>
<sequence length="76" mass="7897">MKSFSILALLTFGLAQTAMAACKTRTFGCSPQQVCDAIGQPGAFPCATTEKQSPAQCSQVADSTGNTAVKCECCDR</sequence>
<organism evidence="2 3">
    <name type="scientific">Colletotrichum spinosum</name>
    <dbReference type="NCBI Taxonomy" id="1347390"/>
    <lineage>
        <taxon>Eukaryota</taxon>
        <taxon>Fungi</taxon>
        <taxon>Dikarya</taxon>
        <taxon>Ascomycota</taxon>
        <taxon>Pezizomycotina</taxon>
        <taxon>Sordariomycetes</taxon>
        <taxon>Hypocreomycetidae</taxon>
        <taxon>Glomerellales</taxon>
        <taxon>Glomerellaceae</taxon>
        <taxon>Colletotrichum</taxon>
        <taxon>Colletotrichum orbiculare species complex</taxon>
    </lineage>
</organism>
<dbReference type="PROSITE" id="PS51257">
    <property type="entry name" value="PROKAR_LIPOPROTEIN"/>
    <property type="match status" value="1"/>
</dbReference>
<dbReference type="Proteomes" id="UP000295083">
    <property type="component" value="Unassembled WGS sequence"/>
</dbReference>
<accession>A0A4R8PTH9</accession>
<keyword evidence="3" id="KW-1185">Reference proteome</keyword>
<reference evidence="2 3" key="1">
    <citation type="submission" date="2018-11" db="EMBL/GenBank/DDBJ databases">
        <title>Genome sequence and assembly of Colletotrichum spinosum.</title>
        <authorList>
            <person name="Gan P."/>
            <person name="Shirasu K."/>
        </authorList>
    </citation>
    <scope>NUCLEOTIDE SEQUENCE [LARGE SCALE GENOMIC DNA]</scope>
    <source>
        <strain evidence="2 3">CBS 515.97</strain>
    </source>
</reference>
<feature type="signal peptide" evidence="1">
    <location>
        <begin position="1"/>
        <end position="20"/>
    </location>
</feature>
<evidence type="ECO:0000313" key="3">
    <source>
        <dbReference type="Proteomes" id="UP000295083"/>
    </source>
</evidence>
<evidence type="ECO:0000256" key="1">
    <source>
        <dbReference type="SAM" id="SignalP"/>
    </source>
</evidence>
<proteinExistence type="predicted"/>
<gene>
    <name evidence="2" type="ORF">C8035_v004593</name>
</gene>
<comment type="caution">
    <text evidence="2">The sequence shown here is derived from an EMBL/GenBank/DDBJ whole genome shotgun (WGS) entry which is preliminary data.</text>
</comment>